<evidence type="ECO:0000256" key="2">
    <source>
        <dbReference type="ARBA" id="ARBA00022801"/>
    </source>
</evidence>
<keyword evidence="2 5" id="KW-0378">Hydrolase</keyword>
<feature type="region of interest" description="Disordered" evidence="3">
    <location>
        <begin position="283"/>
        <end position="317"/>
    </location>
</feature>
<comment type="caution">
    <text evidence="5">The sequence shown here is derived from an EMBL/GenBank/DDBJ whole genome shotgun (WGS) entry which is preliminary data.</text>
</comment>
<evidence type="ECO:0000259" key="4">
    <source>
        <dbReference type="Pfam" id="PF07859"/>
    </source>
</evidence>
<feature type="domain" description="Alpha/beta hydrolase fold-3" evidence="4">
    <location>
        <begin position="126"/>
        <end position="279"/>
    </location>
</feature>
<protein>
    <submittedName>
        <fullName evidence="5">Alpha/beta hydrolase family protein</fullName>
    </submittedName>
</protein>
<organism evidence="5 6">
    <name type="scientific">Mycolicibacterium moriokaense</name>
    <dbReference type="NCBI Taxonomy" id="39691"/>
    <lineage>
        <taxon>Bacteria</taxon>
        <taxon>Bacillati</taxon>
        <taxon>Actinomycetota</taxon>
        <taxon>Actinomycetes</taxon>
        <taxon>Mycobacteriales</taxon>
        <taxon>Mycobacteriaceae</taxon>
        <taxon>Mycolicibacterium</taxon>
    </lineage>
</organism>
<sequence length="418" mass="44121">MASAEVTGTCADPERTGLISVFAVTDSNTHTQALPPLEVPARTLPVPETVSPELQRVIGAPLSGNWNTWPQTDEGWKKLSAPSAGRGLPALREHFNVESEPMTINGVQAYLVTPQDLPTENRDRLLVHIHGGCYVLSGGEAGTAEAIYMAGFGRFKVLSVDYRRPPEFMYPAALDDAVAVWKGALEMADPKNMAIFGTSAGGALTLSTVLRAKQEKLALPAAIAPGTPMSDLTRTGDSFQSNHMVDNVLVAADGACDAMARLYAGGHDLGSDALARLRRHDRLPAHGPYDGDARSTAEQHSSRPPQAASGGSHRGPARLRGAVARALHARRERPRNEGGVRGDRDVLRQAPGEIGLYRVHRCRPADEATGCGADGLPFATRSEASITAVIGTASASKPITKTGNRNEKTSGPPGTAAV</sequence>
<dbReference type="GO" id="GO:0004806">
    <property type="term" value="F:triacylglycerol lipase activity"/>
    <property type="evidence" value="ECO:0007669"/>
    <property type="project" value="TreeGrafter"/>
</dbReference>
<dbReference type="SUPFAM" id="SSF53474">
    <property type="entry name" value="alpha/beta-Hydrolases"/>
    <property type="match status" value="1"/>
</dbReference>
<evidence type="ECO:0000256" key="1">
    <source>
        <dbReference type="ARBA" id="ARBA00010515"/>
    </source>
</evidence>
<name>A0A318HIR5_9MYCO</name>
<dbReference type="Proteomes" id="UP000247781">
    <property type="component" value="Unassembled WGS sequence"/>
</dbReference>
<dbReference type="InterPro" id="IPR013094">
    <property type="entry name" value="AB_hydrolase_3"/>
</dbReference>
<dbReference type="AlphaFoldDB" id="A0A318HIR5"/>
<feature type="region of interest" description="Disordered" evidence="3">
    <location>
        <begin position="397"/>
        <end position="418"/>
    </location>
</feature>
<dbReference type="InterPro" id="IPR029058">
    <property type="entry name" value="AB_hydrolase_fold"/>
</dbReference>
<dbReference type="Gene3D" id="3.40.50.1820">
    <property type="entry name" value="alpha/beta hydrolase"/>
    <property type="match status" value="1"/>
</dbReference>
<dbReference type="PANTHER" id="PTHR48081">
    <property type="entry name" value="AB HYDROLASE SUPERFAMILY PROTEIN C4A8.06C"/>
    <property type="match status" value="1"/>
</dbReference>
<dbReference type="Pfam" id="PF07859">
    <property type="entry name" value="Abhydrolase_3"/>
    <property type="match status" value="1"/>
</dbReference>
<proteinExistence type="inferred from homology"/>
<gene>
    <name evidence="5" type="ORF">C8E89_104110</name>
</gene>
<keyword evidence="6" id="KW-1185">Reference proteome</keyword>
<feature type="compositionally biased region" description="Basic and acidic residues" evidence="3">
    <location>
        <begin position="289"/>
        <end position="301"/>
    </location>
</feature>
<evidence type="ECO:0000313" key="6">
    <source>
        <dbReference type="Proteomes" id="UP000247781"/>
    </source>
</evidence>
<evidence type="ECO:0000256" key="3">
    <source>
        <dbReference type="SAM" id="MobiDB-lite"/>
    </source>
</evidence>
<dbReference type="InterPro" id="IPR050300">
    <property type="entry name" value="GDXG_lipolytic_enzyme"/>
</dbReference>
<dbReference type="PANTHER" id="PTHR48081:SF30">
    <property type="entry name" value="ACETYL-HYDROLASE LIPR-RELATED"/>
    <property type="match status" value="1"/>
</dbReference>
<reference evidence="5 6" key="2">
    <citation type="submission" date="2018-06" db="EMBL/GenBank/DDBJ databases">
        <title>Sequencing of bacterial isolates from soil warming experiment in Harvard Forest, Massachusetts, USA.</title>
        <authorList>
            <person name="Deangelis K.PhD."/>
        </authorList>
    </citation>
    <scope>NUCLEOTIDE SEQUENCE [LARGE SCALE GENOMIC DNA]</scope>
    <source>
        <strain evidence="5 6">GAS496</strain>
    </source>
</reference>
<evidence type="ECO:0000313" key="5">
    <source>
        <dbReference type="EMBL" id="PXX10314.1"/>
    </source>
</evidence>
<accession>A0A318HIR5</accession>
<dbReference type="EMBL" id="QJJU01000004">
    <property type="protein sequence ID" value="PXX10314.1"/>
    <property type="molecule type" value="Genomic_DNA"/>
</dbReference>
<comment type="similarity">
    <text evidence="1">Belongs to the 'GDXG' lipolytic enzyme family.</text>
</comment>
<reference evidence="6" key="1">
    <citation type="submission" date="2018-05" db="EMBL/GenBank/DDBJ databases">
        <authorList>
            <person name="Deangelis K."/>
            <person name="Huntemann M."/>
            <person name="Clum A."/>
            <person name="Pillay M."/>
            <person name="Palaniappan K."/>
            <person name="Varghese N."/>
            <person name="Mikhailova N."/>
            <person name="Stamatis D."/>
            <person name="Reddy T."/>
            <person name="Daum C."/>
            <person name="Shapiro N."/>
            <person name="Ivanova N."/>
            <person name="Kyrpides N."/>
            <person name="Woyke T."/>
        </authorList>
    </citation>
    <scope>NUCLEOTIDE SEQUENCE [LARGE SCALE GENOMIC DNA]</scope>
    <source>
        <strain evidence="6">GAS496</strain>
    </source>
</reference>